<dbReference type="GO" id="GO:0005667">
    <property type="term" value="C:transcription regulator complex"/>
    <property type="evidence" value="ECO:0007669"/>
    <property type="project" value="TreeGrafter"/>
</dbReference>
<feature type="region of interest" description="Disordered" evidence="6">
    <location>
        <begin position="189"/>
        <end position="216"/>
    </location>
</feature>
<keyword evidence="1" id="KW-0479">Metal-binding</keyword>
<evidence type="ECO:0000313" key="9">
    <source>
        <dbReference type="Proteomes" id="UP001221142"/>
    </source>
</evidence>
<dbReference type="PROSITE" id="PS00028">
    <property type="entry name" value="ZINC_FINGER_C2H2_1"/>
    <property type="match status" value="2"/>
</dbReference>
<dbReference type="GO" id="GO:0000785">
    <property type="term" value="C:chromatin"/>
    <property type="evidence" value="ECO:0007669"/>
    <property type="project" value="TreeGrafter"/>
</dbReference>
<dbReference type="GO" id="GO:0008270">
    <property type="term" value="F:zinc ion binding"/>
    <property type="evidence" value="ECO:0007669"/>
    <property type="project" value="UniProtKB-KW"/>
</dbReference>
<name>A0AAD7CA25_9AGAR</name>
<dbReference type="GO" id="GO:0000978">
    <property type="term" value="F:RNA polymerase II cis-regulatory region sequence-specific DNA binding"/>
    <property type="evidence" value="ECO:0007669"/>
    <property type="project" value="TreeGrafter"/>
</dbReference>
<dbReference type="InterPro" id="IPR036236">
    <property type="entry name" value="Znf_C2H2_sf"/>
</dbReference>
<evidence type="ECO:0000313" key="8">
    <source>
        <dbReference type="EMBL" id="KAJ7643602.1"/>
    </source>
</evidence>
<dbReference type="PANTHER" id="PTHR14003">
    <property type="entry name" value="TRANSCRIPTIONAL REPRESSOR PROTEIN YY"/>
    <property type="match status" value="1"/>
</dbReference>
<feature type="compositionally biased region" description="Polar residues" evidence="6">
    <location>
        <begin position="192"/>
        <end position="208"/>
    </location>
</feature>
<sequence length="266" mass="30076">MAYNFSFAPRFTQEAVERYPSLTSALGNHYPGISEAVSSPPPFVVDESPQLYHWHRTPFSSVQVAPYEDPQLALSQYLDDLTLATTRPLCSTSPLLLPPKFPRALAKVTRKRKTVKEYSCDRCSQRFSTGTDLRRHSSAHVGEPRFSCDFPGCLKEFGAKSNLMRHEGNVHRRSHKPDSRQSVTSDFAFMNSEDTPTPVRSDTTTPGQLTWDHDGPLVRRREFTPMVLATESGFLSDQVQPRARPRAVHRKQVVAHPILGYSLRFC</sequence>
<reference evidence="8" key="1">
    <citation type="submission" date="2023-03" db="EMBL/GenBank/DDBJ databases">
        <title>Massive genome expansion in bonnet fungi (Mycena s.s.) driven by repeated elements and novel gene families across ecological guilds.</title>
        <authorList>
            <consortium name="Lawrence Berkeley National Laboratory"/>
            <person name="Harder C.B."/>
            <person name="Miyauchi S."/>
            <person name="Viragh M."/>
            <person name="Kuo A."/>
            <person name="Thoen E."/>
            <person name="Andreopoulos B."/>
            <person name="Lu D."/>
            <person name="Skrede I."/>
            <person name="Drula E."/>
            <person name="Henrissat B."/>
            <person name="Morin E."/>
            <person name="Kohler A."/>
            <person name="Barry K."/>
            <person name="LaButti K."/>
            <person name="Morin E."/>
            <person name="Salamov A."/>
            <person name="Lipzen A."/>
            <person name="Mereny Z."/>
            <person name="Hegedus B."/>
            <person name="Baldrian P."/>
            <person name="Stursova M."/>
            <person name="Weitz H."/>
            <person name="Taylor A."/>
            <person name="Grigoriev I.V."/>
            <person name="Nagy L.G."/>
            <person name="Martin F."/>
            <person name="Kauserud H."/>
        </authorList>
    </citation>
    <scope>NUCLEOTIDE SEQUENCE</scope>
    <source>
        <strain evidence="8">9284</strain>
    </source>
</reference>
<evidence type="ECO:0000256" key="5">
    <source>
        <dbReference type="PROSITE-ProRule" id="PRU00042"/>
    </source>
</evidence>
<keyword evidence="2" id="KW-0677">Repeat</keyword>
<evidence type="ECO:0000256" key="4">
    <source>
        <dbReference type="ARBA" id="ARBA00022833"/>
    </source>
</evidence>
<feature type="domain" description="C2H2-type" evidence="7">
    <location>
        <begin position="118"/>
        <end position="145"/>
    </location>
</feature>
<gene>
    <name evidence="8" type="ORF">FB45DRAFT_895540</name>
</gene>
<dbReference type="SUPFAM" id="SSF57667">
    <property type="entry name" value="beta-beta-alpha zinc fingers"/>
    <property type="match status" value="1"/>
</dbReference>
<dbReference type="SMART" id="SM00355">
    <property type="entry name" value="ZnF_C2H2"/>
    <property type="match status" value="2"/>
</dbReference>
<dbReference type="EMBL" id="JARKIF010000003">
    <property type="protein sequence ID" value="KAJ7643602.1"/>
    <property type="molecule type" value="Genomic_DNA"/>
</dbReference>
<evidence type="ECO:0000256" key="1">
    <source>
        <dbReference type="ARBA" id="ARBA00022723"/>
    </source>
</evidence>
<dbReference type="Proteomes" id="UP001221142">
    <property type="component" value="Unassembled WGS sequence"/>
</dbReference>
<protein>
    <recommendedName>
        <fullName evidence="7">C2H2-type domain-containing protein</fullName>
    </recommendedName>
</protein>
<accession>A0AAD7CA25</accession>
<proteinExistence type="predicted"/>
<dbReference type="Gene3D" id="3.30.160.60">
    <property type="entry name" value="Classic Zinc Finger"/>
    <property type="match status" value="2"/>
</dbReference>
<dbReference type="GO" id="GO:0000981">
    <property type="term" value="F:DNA-binding transcription factor activity, RNA polymerase II-specific"/>
    <property type="evidence" value="ECO:0007669"/>
    <property type="project" value="TreeGrafter"/>
</dbReference>
<dbReference type="PROSITE" id="PS50157">
    <property type="entry name" value="ZINC_FINGER_C2H2_2"/>
    <property type="match status" value="2"/>
</dbReference>
<evidence type="ECO:0000256" key="3">
    <source>
        <dbReference type="ARBA" id="ARBA00022771"/>
    </source>
</evidence>
<evidence type="ECO:0000259" key="7">
    <source>
        <dbReference type="PROSITE" id="PS50157"/>
    </source>
</evidence>
<keyword evidence="3 5" id="KW-0863">Zinc-finger</keyword>
<dbReference type="GO" id="GO:0031519">
    <property type="term" value="C:PcG protein complex"/>
    <property type="evidence" value="ECO:0007669"/>
    <property type="project" value="TreeGrafter"/>
</dbReference>
<evidence type="ECO:0000256" key="6">
    <source>
        <dbReference type="SAM" id="MobiDB-lite"/>
    </source>
</evidence>
<dbReference type="InterPro" id="IPR013087">
    <property type="entry name" value="Znf_C2H2_type"/>
</dbReference>
<evidence type="ECO:0000256" key="2">
    <source>
        <dbReference type="ARBA" id="ARBA00022737"/>
    </source>
</evidence>
<keyword evidence="4" id="KW-0862">Zinc</keyword>
<dbReference type="PANTHER" id="PTHR14003:SF19">
    <property type="entry name" value="YY2 TRANSCRIPTION FACTOR"/>
    <property type="match status" value="1"/>
</dbReference>
<organism evidence="8 9">
    <name type="scientific">Roridomyces roridus</name>
    <dbReference type="NCBI Taxonomy" id="1738132"/>
    <lineage>
        <taxon>Eukaryota</taxon>
        <taxon>Fungi</taxon>
        <taxon>Dikarya</taxon>
        <taxon>Basidiomycota</taxon>
        <taxon>Agaricomycotina</taxon>
        <taxon>Agaricomycetes</taxon>
        <taxon>Agaricomycetidae</taxon>
        <taxon>Agaricales</taxon>
        <taxon>Marasmiineae</taxon>
        <taxon>Mycenaceae</taxon>
        <taxon>Roridomyces</taxon>
    </lineage>
</organism>
<dbReference type="AlphaFoldDB" id="A0AAD7CA25"/>
<keyword evidence="9" id="KW-1185">Reference proteome</keyword>
<feature type="domain" description="C2H2-type" evidence="7">
    <location>
        <begin position="146"/>
        <end position="176"/>
    </location>
</feature>
<comment type="caution">
    <text evidence="8">The sequence shown here is derived from an EMBL/GenBank/DDBJ whole genome shotgun (WGS) entry which is preliminary data.</text>
</comment>